<dbReference type="AlphaFoldDB" id="A0A1S2N8I1"/>
<dbReference type="RefSeq" id="WP_083415195.1">
    <property type="nucleotide sequence ID" value="NZ_JRYB01000001.1"/>
</dbReference>
<dbReference type="Proteomes" id="UP000180246">
    <property type="component" value="Unassembled WGS sequence"/>
</dbReference>
<sequence length="437" mass="48595">MLNERKGGEKLPEVDALHEMVRIVFQETPSGHQHKIRFAMARLLTLTGLRLNEVMLLPADCLKWEHHIDIVTGKPAGEVGGISRSLRLKYFGEKRRKKGSKVLVEDFQWIPARFEELVSSTVSEILDATRSLRDALNGRADSGRTFKTESGEQLTLADFLFLVIHGGRGELPSVIPETATIEIAAQSSFMAFLSEEKALGKDTIFTKYSTLPNKSDLFIKPHSLRHLMNTELFRQGVPDTVVTQHFGRQSVAQSYVYDHRSLAERLKDIEIPLKAAKLIVPGSPQETVAKMVLSDLFGGSAIAMAFRKIQSESGDEAAFMYLAQNSDGFHATPYGFCITSFAVNPCVRHLKCFDNCRHYLPSGMKEHRISLESLRANLRVMRDTAAAKPLTSTGRKNQVAHAERLISGIDLALAAQPNVPLFKEGVDHSAPAKDLFK</sequence>
<dbReference type="EMBL" id="JRYB01000001">
    <property type="protein sequence ID" value="OIJ41398.1"/>
    <property type="molecule type" value="Genomic_DNA"/>
</dbReference>
<evidence type="ECO:0000256" key="1">
    <source>
        <dbReference type="ARBA" id="ARBA00023172"/>
    </source>
</evidence>
<dbReference type="GO" id="GO:0015074">
    <property type="term" value="P:DNA integration"/>
    <property type="evidence" value="ECO:0007669"/>
    <property type="project" value="InterPro"/>
</dbReference>
<reference evidence="2 3" key="1">
    <citation type="submission" date="2014-10" db="EMBL/GenBank/DDBJ databases">
        <authorList>
            <person name="Seo M.-J."/>
            <person name="Seok Y.J."/>
            <person name="Cha I.-T."/>
        </authorList>
    </citation>
    <scope>NUCLEOTIDE SEQUENCE [LARGE SCALE GENOMIC DNA]</scope>
    <source>
        <strain evidence="2 3">NEU</strain>
    </source>
</reference>
<evidence type="ECO:0000313" key="3">
    <source>
        <dbReference type="Proteomes" id="UP000180246"/>
    </source>
</evidence>
<dbReference type="SUPFAM" id="SSF56349">
    <property type="entry name" value="DNA breaking-rejoining enzymes"/>
    <property type="match status" value="1"/>
</dbReference>
<organism evidence="2 3">
    <name type="scientific">Massilia timonae</name>
    <dbReference type="NCBI Taxonomy" id="47229"/>
    <lineage>
        <taxon>Bacteria</taxon>
        <taxon>Pseudomonadati</taxon>
        <taxon>Pseudomonadota</taxon>
        <taxon>Betaproteobacteria</taxon>
        <taxon>Burkholderiales</taxon>
        <taxon>Oxalobacteraceae</taxon>
        <taxon>Telluria group</taxon>
        <taxon>Massilia</taxon>
    </lineage>
</organism>
<gene>
    <name evidence="2" type="ORF">LO55_1261</name>
</gene>
<keyword evidence="1" id="KW-0233">DNA recombination</keyword>
<comment type="caution">
    <text evidence="2">The sequence shown here is derived from an EMBL/GenBank/DDBJ whole genome shotgun (WGS) entry which is preliminary data.</text>
</comment>
<dbReference type="InterPro" id="IPR011010">
    <property type="entry name" value="DNA_brk_join_enz"/>
</dbReference>
<protein>
    <submittedName>
        <fullName evidence="2">Phage integrase family protein</fullName>
    </submittedName>
</protein>
<evidence type="ECO:0000313" key="2">
    <source>
        <dbReference type="EMBL" id="OIJ41398.1"/>
    </source>
</evidence>
<dbReference type="GO" id="GO:0003677">
    <property type="term" value="F:DNA binding"/>
    <property type="evidence" value="ECO:0007669"/>
    <property type="project" value="InterPro"/>
</dbReference>
<dbReference type="GO" id="GO:0006310">
    <property type="term" value="P:DNA recombination"/>
    <property type="evidence" value="ECO:0007669"/>
    <property type="project" value="UniProtKB-KW"/>
</dbReference>
<accession>A0A1S2N8I1</accession>
<name>A0A1S2N8I1_9BURK</name>
<dbReference type="InterPro" id="IPR013762">
    <property type="entry name" value="Integrase-like_cat_sf"/>
</dbReference>
<proteinExistence type="predicted"/>
<dbReference type="Gene3D" id="1.10.443.10">
    <property type="entry name" value="Intergrase catalytic core"/>
    <property type="match status" value="1"/>
</dbReference>